<dbReference type="Proteomes" id="UP000887565">
    <property type="component" value="Unplaced"/>
</dbReference>
<keyword evidence="2" id="KW-1185">Reference proteome</keyword>
<proteinExistence type="predicted"/>
<accession>A0A915KUJ4</accession>
<evidence type="ECO:0000313" key="2">
    <source>
        <dbReference type="Proteomes" id="UP000887565"/>
    </source>
</evidence>
<sequence length="99" mass="11221">MLLEKLFSSFNSEKKLPNDIVAKRPIDKATRRKKHSVLELPIAPSLNTFPSLHWWIVCVACQPVYSAPHTEPKPGGHHPHSCRPIIREPLNPSPRTESL</sequence>
<organism evidence="2 3">
    <name type="scientific">Romanomermis culicivorax</name>
    <name type="common">Nematode worm</name>
    <dbReference type="NCBI Taxonomy" id="13658"/>
    <lineage>
        <taxon>Eukaryota</taxon>
        <taxon>Metazoa</taxon>
        <taxon>Ecdysozoa</taxon>
        <taxon>Nematoda</taxon>
        <taxon>Enoplea</taxon>
        <taxon>Dorylaimia</taxon>
        <taxon>Mermithida</taxon>
        <taxon>Mermithoidea</taxon>
        <taxon>Mermithidae</taxon>
        <taxon>Romanomermis</taxon>
    </lineage>
</organism>
<dbReference type="WBParaSite" id="nRc.2.0.1.t42455-RA">
    <property type="protein sequence ID" value="nRc.2.0.1.t42455-RA"/>
    <property type="gene ID" value="nRc.2.0.1.g42455"/>
</dbReference>
<name>A0A915KUJ4_ROMCU</name>
<evidence type="ECO:0000313" key="3">
    <source>
        <dbReference type="WBParaSite" id="nRc.2.0.1.t42455-RA"/>
    </source>
</evidence>
<protein>
    <submittedName>
        <fullName evidence="3">Uncharacterized protein</fullName>
    </submittedName>
</protein>
<evidence type="ECO:0000256" key="1">
    <source>
        <dbReference type="SAM" id="MobiDB-lite"/>
    </source>
</evidence>
<feature type="region of interest" description="Disordered" evidence="1">
    <location>
        <begin position="68"/>
        <end position="99"/>
    </location>
</feature>
<dbReference type="AlphaFoldDB" id="A0A915KUJ4"/>
<reference evidence="3" key="1">
    <citation type="submission" date="2022-11" db="UniProtKB">
        <authorList>
            <consortium name="WormBaseParasite"/>
        </authorList>
    </citation>
    <scope>IDENTIFICATION</scope>
</reference>